<dbReference type="GO" id="GO:0003964">
    <property type="term" value="F:RNA-directed DNA polymerase activity"/>
    <property type="evidence" value="ECO:0007669"/>
    <property type="project" value="UniProtKB-KW"/>
</dbReference>
<dbReference type="Pfam" id="PF17921">
    <property type="entry name" value="Integrase_H2C2"/>
    <property type="match status" value="1"/>
</dbReference>
<evidence type="ECO:0000256" key="7">
    <source>
        <dbReference type="ARBA" id="ARBA00022801"/>
    </source>
</evidence>
<dbReference type="SUPFAM" id="SSF56672">
    <property type="entry name" value="DNA/RNA polymerases"/>
    <property type="match status" value="1"/>
</dbReference>
<dbReference type="InterPro" id="IPR000477">
    <property type="entry name" value="RT_dom"/>
</dbReference>
<keyword evidence="6" id="KW-0255">Endonuclease</keyword>
<dbReference type="FunFam" id="3.10.10.10:FF:000007">
    <property type="entry name" value="Retrovirus-related Pol polyprotein from transposon 17.6-like Protein"/>
    <property type="match status" value="1"/>
</dbReference>
<dbReference type="Gene3D" id="1.10.340.70">
    <property type="match status" value="1"/>
</dbReference>
<gene>
    <name evidence="11" type="primary">pol</name>
    <name evidence="11" type="ORF">TNCV_2504421</name>
</gene>
<dbReference type="FunFam" id="3.30.70.270:FF:000020">
    <property type="entry name" value="Transposon Tf2-6 polyprotein-like Protein"/>
    <property type="match status" value="1"/>
</dbReference>
<name>A0A8X6WGX7_TRICX</name>
<evidence type="ECO:0000259" key="10">
    <source>
        <dbReference type="PROSITE" id="PS50994"/>
    </source>
</evidence>
<keyword evidence="3" id="KW-0808">Transferase</keyword>
<dbReference type="Proteomes" id="UP000887159">
    <property type="component" value="Unassembled WGS sequence"/>
</dbReference>
<dbReference type="EC" id="2.7.7.49" evidence="1"/>
<dbReference type="InterPro" id="IPR001584">
    <property type="entry name" value="Integrase_cat-core"/>
</dbReference>
<proteinExistence type="predicted"/>
<dbReference type="InterPro" id="IPR041588">
    <property type="entry name" value="Integrase_H2C2"/>
</dbReference>
<dbReference type="GO" id="GO:0003676">
    <property type="term" value="F:nucleic acid binding"/>
    <property type="evidence" value="ECO:0007669"/>
    <property type="project" value="InterPro"/>
</dbReference>
<dbReference type="PROSITE" id="PS50878">
    <property type="entry name" value="RT_POL"/>
    <property type="match status" value="1"/>
</dbReference>
<dbReference type="Gene3D" id="3.10.20.370">
    <property type="match status" value="1"/>
</dbReference>
<reference evidence="11" key="1">
    <citation type="submission" date="2020-08" db="EMBL/GenBank/DDBJ databases">
        <title>Multicomponent nature underlies the extraordinary mechanical properties of spider dragline silk.</title>
        <authorList>
            <person name="Kono N."/>
            <person name="Nakamura H."/>
            <person name="Mori M."/>
            <person name="Yoshida Y."/>
            <person name="Ohtoshi R."/>
            <person name="Malay A.D."/>
            <person name="Moran D.A.P."/>
            <person name="Tomita M."/>
            <person name="Numata K."/>
            <person name="Arakawa K."/>
        </authorList>
    </citation>
    <scope>NUCLEOTIDE SEQUENCE</scope>
</reference>
<evidence type="ECO:0000256" key="6">
    <source>
        <dbReference type="ARBA" id="ARBA00022759"/>
    </source>
</evidence>
<protein>
    <recommendedName>
        <fullName evidence="1">RNA-directed DNA polymerase</fullName>
        <ecNumber evidence="1">2.7.7.49</ecNumber>
    </recommendedName>
</protein>
<evidence type="ECO:0000256" key="1">
    <source>
        <dbReference type="ARBA" id="ARBA00012493"/>
    </source>
</evidence>
<dbReference type="InterPro" id="IPR012337">
    <property type="entry name" value="RNaseH-like_sf"/>
</dbReference>
<evidence type="ECO:0000259" key="9">
    <source>
        <dbReference type="PROSITE" id="PS50878"/>
    </source>
</evidence>
<dbReference type="EMBL" id="BMAU01021422">
    <property type="protein sequence ID" value="GFY34139.1"/>
    <property type="molecule type" value="Genomic_DNA"/>
</dbReference>
<dbReference type="PANTHER" id="PTHR37984">
    <property type="entry name" value="PROTEIN CBG26694"/>
    <property type="match status" value="1"/>
</dbReference>
<keyword evidence="8" id="KW-0695">RNA-directed DNA polymerase</keyword>
<keyword evidence="7" id="KW-0378">Hydrolase</keyword>
<dbReference type="PANTHER" id="PTHR37984:SF5">
    <property type="entry name" value="PROTEIN NYNRIN-LIKE"/>
    <property type="match status" value="1"/>
</dbReference>
<dbReference type="InterPro" id="IPR036397">
    <property type="entry name" value="RNaseH_sf"/>
</dbReference>
<dbReference type="PROSITE" id="PS50994">
    <property type="entry name" value="INTEGRASE"/>
    <property type="match status" value="1"/>
</dbReference>
<keyword evidence="4" id="KW-0548">Nucleotidyltransferase</keyword>
<evidence type="ECO:0000256" key="8">
    <source>
        <dbReference type="ARBA" id="ARBA00022918"/>
    </source>
</evidence>
<sequence length="980" mass="111374">MCAVSKKLVNDMLISATAYEILLENVQLFDFENQRDFEDIKDKDIQLEREEELSALALGQETDTSETNVAKSSFVKLQRMDESLRSVWGQAENKQNAYDIDDGVLVHIESICSENVKQVVLPTCKREEVMRMAHEIPLAGHLGESKTKQRIKYSFFWPKLKQDVKSFCQSCKTCQLRRGLTYRDRIPITPIGRPENPFEVGSVDCIGPLEPSARRGHKYIICAVDICTRWAEAVPVRNIKAKTTCEVLMRIFTQTGFPRIICTDQGTNFTAELTEAFKDALGIAPRFATPGHPESMGAVERWNRTLKEMLNKNIQENGNNWDSHLLYLMFAYREVPHSTTGVSPYQLVYGRLPNGPLKLLKEVWTGGKEIPTGSSKSIEEYLRDLTEKLKQAHNLARGHSEKAQAEYASRYNLRSREKRLAVGDQVLVLIPSSSHKLLKKWMGPASIVELTRPHTARVKMEDGSERELHFNKLRPYVARIEQIGLIFDQDNEFGDLHYAPTDTVELDVNDIYKHVMDGSAGLENPQKHQLADLLSKFSDVFSSVPGSAKVKGHSVSLMPDFVPKKLKPYRIPIALQEEVNKQINDLLQLGLIEPSESEWAHPIVCVSKRDGSVRLCVDYRLLNNVTITDAYPMQNARDLLFEIGQARFISVLDLTKGYWQIPMKDEAKPLTAFVTHSGHYQWKVMPFGMKNAGSTFQKSMDNALLLHRKYCRSYIDDVAIYSTTWNEHLDHIAKVFKSLQEVGLKVNLEKCAFGRKSVKFLGHIVGSGKHSPDPEKVETIRKLSRPTTKSEVRSFLGLTSYYRDYIQNFSQLVLPLTNLTKKDIPWESSAEESFVRLKEELVKMPSLHTPDLSRPFLLFTDASATAIGACLAQHNDHMEEMPIAFFSKKLTLSQTKWSTIKREAFSVLEALRKFDTWIFGSQIQVVSDHDPLTYLTNSAPHSAKLTRWALALQRYNVKVSYRKGSAHGNADALSRLRISE</sequence>
<organism evidence="11 12">
    <name type="scientific">Trichonephila clavipes</name>
    <name type="common">Golden silk orbweaver</name>
    <name type="synonym">Nephila clavipes</name>
    <dbReference type="NCBI Taxonomy" id="2585209"/>
    <lineage>
        <taxon>Eukaryota</taxon>
        <taxon>Metazoa</taxon>
        <taxon>Ecdysozoa</taxon>
        <taxon>Arthropoda</taxon>
        <taxon>Chelicerata</taxon>
        <taxon>Arachnida</taxon>
        <taxon>Araneae</taxon>
        <taxon>Araneomorphae</taxon>
        <taxon>Entelegynae</taxon>
        <taxon>Araneoidea</taxon>
        <taxon>Nephilidae</taxon>
        <taxon>Trichonephila</taxon>
    </lineage>
</organism>
<feature type="domain" description="Integrase catalytic" evidence="10">
    <location>
        <begin position="193"/>
        <end position="352"/>
    </location>
</feature>
<dbReference type="FunFam" id="1.10.340.70:FF:000001">
    <property type="entry name" value="Retrovirus-related Pol polyprotein from transposon gypsy-like Protein"/>
    <property type="match status" value="1"/>
</dbReference>
<dbReference type="GO" id="GO:0008233">
    <property type="term" value="F:peptidase activity"/>
    <property type="evidence" value="ECO:0007669"/>
    <property type="project" value="UniProtKB-KW"/>
</dbReference>
<dbReference type="CDD" id="cd01647">
    <property type="entry name" value="RT_LTR"/>
    <property type="match status" value="1"/>
</dbReference>
<dbReference type="GO" id="GO:0042575">
    <property type="term" value="C:DNA polymerase complex"/>
    <property type="evidence" value="ECO:0007669"/>
    <property type="project" value="UniProtKB-ARBA"/>
</dbReference>
<evidence type="ECO:0000313" key="11">
    <source>
        <dbReference type="EMBL" id="GFY34139.1"/>
    </source>
</evidence>
<evidence type="ECO:0000256" key="4">
    <source>
        <dbReference type="ARBA" id="ARBA00022695"/>
    </source>
</evidence>
<dbReference type="FunFam" id="3.10.20.370:FF:000001">
    <property type="entry name" value="Retrovirus-related Pol polyprotein from transposon 17.6-like protein"/>
    <property type="match status" value="1"/>
</dbReference>
<dbReference type="AlphaFoldDB" id="A0A8X6WGX7"/>
<dbReference type="InterPro" id="IPR041373">
    <property type="entry name" value="RT_RNaseH"/>
</dbReference>
<dbReference type="GO" id="GO:0004519">
    <property type="term" value="F:endonuclease activity"/>
    <property type="evidence" value="ECO:0007669"/>
    <property type="project" value="UniProtKB-KW"/>
</dbReference>
<evidence type="ECO:0000256" key="3">
    <source>
        <dbReference type="ARBA" id="ARBA00022679"/>
    </source>
</evidence>
<dbReference type="Pfam" id="PF17917">
    <property type="entry name" value="RT_RNaseH"/>
    <property type="match status" value="1"/>
</dbReference>
<dbReference type="SUPFAM" id="SSF53098">
    <property type="entry name" value="Ribonuclease H-like"/>
    <property type="match status" value="1"/>
</dbReference>
<dbReference type="Gene3D" id="3.30.70.270">
    <property type="match status" value="2"/>
</dbReference>
<dbReference type="CDD" id="cd09274">
    <property type="entry name" value="RNase_HI_RT_Ty3"/>
    <property type="match status" value="1"/>
</dbReference>
<keyword evidence="12" id="KW-1185">Reference proteome</keyword>
<dbReference type="Gene3D" id="3.30.420.10">
    <property type="entry name" value="Ribonuclease H-like superfamily/Ribonuclease H"/>
    <property type="match status" value="1"/>
</dbReference>
<evidence type="ECO:0000256" key="5">
    <source>
        <dbReference type="ARBA" id="ARBA00022722"/>
    </source>
</evidence>
<dbReference type="FunFam" id="3.30.420.10:FF:000032">
    <property type="entry name" value="Retrovirus-related Pol polyprotein from transposon 297-like Protein"/>
    <property type="match status" value="1"/>
</dbReference>
<feature type="domain" description="Reverse transcriptase" evidence="9">
    <location>
        <begin position="587"/>
        <end position="765"/>
    </location>
</feature>
<dbReference type="GO" id="GO:0015074">
    <property type="term" value="P:DNA integration"/>
    <property type="evidence" value="ECO:0007669"/>
    <property type="project" value="InterPro"/>
</dbReference>
<dbReference type="InterPro" id="IPR043502">
    <property type="entry name" value="DNA/RNA_pol_sf"/>
</dbReference>
<evidence type="ECO:0000256" key="2">
    <source>
        <dbReference type="ARBA" id="ARBA00022670"/>
    </source>
</evidence>
<comment type="caution">
    <text evidence="11">The sequence shown here is derived from an EMBL/GenBank/DDBJ whole genome shotgun (WGS) entry which is preliminary data.</text>
</comment>
<evidence type="ECO:0000313" key="12">
    <source>
        <dbReference type="Proteomes" id="UP000887159"/>
    </source>
</evidence>
<dbReference type="Pfam" id="PF00665">
    <property type="entry name" value="rve"/>
    <property type="match status" value="1"/>
</dbReference>
<dbReference type="InterPro" id="IPR043128">
    <property type="entry name" value="Rev_trsase/Diguanyl_cyclase"/>
</dbReference>
<keyword evidence="5" id="KW-0540">Nuclease</keyword>
<accession>A0A8X6WGX7</accession>
<dbReference type="InterPro" id="IPR050951">
    <property type="entry name" value="Retrovirus_Pol_polyprotein"/>
</dbReference>
<dbReference type="GO" id="GO:0006508">
    <property type="term" value="P:proteolysis"/>
    <property type="evidence" value="ECO:0007669"/>
    <property type="project" value="UniProtKB-KW"/>
</dbReference>
<keyword evidence="2" id="KW-0645">Protease</keyword>
<dbReference type="Pfam" id="PF00078">
    <property type="entry name" value="RVT_1"/>
    <property type="match status" value="1"/>
</dbReference>
<dbReference type="Gene3D" id="3.10.10.10">
    <property type="entry name" value="HIV Type 1 Reverse Transcriptase, subunit A, domain 1"/>
    <property type="match status" value="1"/>
</dbReference>